<protein>
    <recommendedName>
        <fullName evidence="8">THD domain-containing protein</fullName>
    </recommendedName>
</protein>
<comment type="subcellular location">
    <subcellularLocation>
        <location evidence="1">Secreted</location>
    </subcellularLocation>
</comment>
<dbReference type="Gene3D" id="2.60.120.40">
    <property type="match status" value="1"/>
</dbReference>
<dbReference type="PANTHER" id="PTHR15151">
    <property type="entry name" value="PROTEIN EIGER"/>
    <property type="match status" value="1"/>
</dbReference>
<evidence type="ECO:0000256" key="7">
    <source>
        <dbReference type="SAM" id="MobiDB-lite"/>
    </source>
</evidence>
<dbReference type="SMART" id="SM00207">
    <property type="entry name" value="TNF"/>
    <property type="match status" value="1"/>
</dbReference>
<evidence type="ECO:0000313" key="9">
    <source>
        <dbReference type="EMBL" id="KAJ1080307.1"/>
    </source>
</evidence>
<evidence type="ECO:0000256" key="5">
    <source>
        <dbReference type="ARBA" id="ARBA00023157"/>
    </source>
</evidence>
<dbReference type="GO" id="GO:0005164">
    <property type="term" value="F:tumor necrosis factor receptor binding"/>
    <property type="evidence" value="ECO:0007669"/>
    <property type="project" value="InterPro"/>
</dbReference>
<keyword evidence="6" id="KW-0325">Glycoprotein</keyword>
<comment type="caution">
    <text evidence="9">The sequence shown here is derived from an EMBL/GenBank/DDBJ whole genome shotgun (WGS) entry which is preliminary data.</text>
</comment>
<dbReference type="GO" id="GO:0016020">
    <property type="term" value="C:membrane"/>
    <property type="evidence" value="ECO:0007669"/>
    <property type="project" value="InterPro"/>
</dbReference>
<feature type="compositionally biased region" description="Basic and acidic residues" evidence="7">
    <location>
        <begin position="88"/>
        <end position="101"/>
    </location>
</feature>
<dbReference type="InterPro" id="IPR051748">
    <property type="entry name" value="TNF_Ligand_Superfamily"/>
</dbReference>
<dbReference type="GO" id="GO:0005125">
    <property type="term" value="F:cytokine activity"/>
    <property type="evidence" value="ECO:0007669"/>
    <property type="project" value="UniProtKB-KW"/>
</dbReference>
<dbReference type="Pfam" id="PF00229">
    <property type="entry name" value="TNF"/>
    <property type="match status" value="1"/>
</dbReference>
<accession>A0AAV7KMZ4</accession>
<dbReference type="PANTHER" id="PTHR15151:SF20">
    <property type="entry name" value="TUMOR NECROSIS FACTOR LIGAND SUPERFAMILY MEMBER 12"/>
    <property type="match status" value="1"/>
</dbReference>
<dbReference type="PROSITE" id="PS50049">
    <property type="entry name" value="THD_2"/>
    <property type="match status" value="1"/>
</dbReference>
<feature type="domain" description="THD" evidence="8">
    <location>
        <begin position="181"/>
        <end position="322"/>
    </location>
</feature>
<proteinExistence type="inferred from homology"/>
<gene>
    <name evidence="9" type="ORF">NDU88_000526</name>
</gene>
<organism evidence="9 10">
    <name type="scientific">Pleurodeles waltl</name>
    <name type="common">Iberian ribbed newt</name>
    <dbReference type="NCBI Taxonomy" id="8319"/>
    <lineage>
        <taxon>Eukaryota</taxon>
        <taxon>Metazoa</taxon>
        <taxon>Chordata</taxon>
        <taxon>Craniata</taxon>
        <taxon>Vertebrata</taxon>
        <taxon>Euteleostomi</taxon>
        <taxon>Amphibia</taxon>
        <taxon>Batrachia</taxon>
        <taxon>Caudata</taxon>
        <taxon>Salamandroidea</taxon>
        <taxon>Salamandridae</taxon>
        <taxon>Pleurodelinae</taxon>
        <taxon>Pleurodeles</taxon>
    </lineage>
</organism>
<evidence type="ECO:0000259" key="8">
    <source>
        <dbReference type="PROSITE" id="PS50049"/>
    </source>
</evidence>
<feature type="region of interest" description="Disordered" evidence="7">
    <location>
        <begin position="72"/>
        <end position="108"/>
    </location>
</feature>
<comment type="similarity">
    <text evidence="2">Belongs to the tumor necrosis factor family.</text>
</comment>
<evidence type="ECO:0000256" key="2">
    <source>
        <dbReference type="ARBA" id="ARBA00008670"/>
    </source>
</evidence>
<evidence type="ECO:0000256" key="3">
    <source>
        <dbReference type="ARBA" id="ARBA00022514"/>
    </source>
</evidence>
<evidence type="ECO:0000256" key="1">
    <source>
        <dbReference type="ARBA" id="ARBA00004613"/>
    </source>
</evidence>
<dbReference type="InterPro" id="IPR008983">
    <property type="entry name" value="Tumour_necrosis_fac-like_dom"/>
</dbReference>
<dbReference type="SUPFAM" id="SSF49842">
    <property type="entry name" value="TNF-like"/>
    <property type="match status" value="1"/>
</dbReference>
<keyword evidence="10" id="KW-1185">Reference proteome</keyword>
<dbReference type="GO" id="GO:0006955">
    <property type="term" value="P:immune response"/>
    <property type="evidence" value="ECO:0007669"/>
    <property type="project" value="InterPro"/>
</dbReference>
<evidence type="ECO:0000256" key="4">
    <source>
        <dbReference type="ARBA" id="ARBA00022525"/>
    </source>
</evidence>
<dbReference type="GO" id="GO:0005615">
    <property type="term" value="C:extracellular space"/>
    <property type="evidence" value="ECO:0007669"/>
    <property type="project" value="UniProtKB-KW"/>
</dbReference>
<evidence type="ECO:0000313" key="10">
    <source>
        <dbReference type="Proteomes" id="UP001066276"/>
    </source>
</evidence>
<keyword evidence="4" id="KW-0964">Secreted</keyword>
<name>A0AAV7KMZ4_PLEWA</name>
<keyword evidence="3" id="KW-0202">Cytokine</keyword>
<feature type="region of interest" description="Disordered" evidence="7">
    <location>
        <begin position="160"/>
        <end position="180"/>
    </location>
</feature>
<dbReference type="EMBL" id="JANPWB010000016">
    <property type="protein sequence ID" value="KAJ1080307.1"/>
    <property type="molecule type" value="Genomic_DNA"/>
</dbReference>
<dbReference type="Proteomes" id="UP001066276">
    <property type="component" value="Chromosome 12"/>
</dbReference>
<sequence length="323" mass="35570">MSLTFSLPRYASRRYDVTNVRTVSPAVERRSVTGKDQGCALIAATLCELEENMGGEDWKCMSAVLDLAVQGGGDPQRGPAVPETDEAGDLRETGRYGRTDLDSPVPLPRAAARIGPQSGGEEAAPLRCGHPAGLIVPRSGGVHYGPGWNREGFLYRFAQEGKSRQRRTAKNRNNNRNRKNAAAHYKVKSGNGPPQAQADGHGIIKDWVEVKMNSTNPLSYNNENGEFKVTRRGLYYLYCQVHFNEGKSIYVKLDISLDGEVAFRCLEEYSTTAASIQEAEVKVCQVSGLVLLQPNSAILIKTVKDVSLKTDRYLTYFGLFQVH</sequence>
<feature type="compositionally biased region" description="Basic residues" evidence="7">
    <location>
        <begin position="164"/>
        <end position="180"/>
    </location>
</feature>
<evidence type="ECO:0000256" key="6">
    <source>
        <dbReference type="ARBA" id="ARBA00023180"/>
    </source>
</evidence>
<reference evidence="9" key="1">
    <citation type="journal article" date="2022" name="bioRxiv">
        <title>Sequencing and chromosome-scale assembly of the giantPleurodeles waltlgenome.</title>
        <authorList>
            <person name="Brown T."/>
            <person name="Elewa A."/>
            <person name="Iarovenko S."/>
            <person name="Subramanian E."/>
            <person name="Araus A.J."/>
            <person name="Petzold A."/>
            <person name="Susuki M."/>
            <person name="Suzuki K.-i.T."/>
            <person name="Hayashi T."/>
            <person name="Toyoda A."/>
            <person name="Oliveira C."/>
            <person name="Osipova E."/>
            <person name="Leigh N.D."/>
            <person name="Simon A."/>
            <person name="Yun M.H."/>
        </authorList>
    </citation>
    <scope>NUCLEOTIDE SEQUENCE</scope>
    <source>
        <strain evidence="9">20211129_DDA</strain>
        <tissue evidence="9">Liver</tissue>
    </source>
</reference>
<dbReference type="InterPro" id="IPR006052">
    <property type="entry name" value="TNF_dom"/>
</dbReference>
<keyword evidence="5" id="KW-1015">Disulfide bond</keyword>
<dbReference type="AlphaFoldDB" id="A0AAV7KMZ4"/>